<comment type="caution">
    <text evidence="1">The sequence shown here is derived from an EMBL/GenBank/DDBJ whole genome shotgun (WGS) entry which is preliminary data.</text>
</comment>
<feature type="non-terminal residue" evidence="1">
    <location>
        <position position="1"/>
    </location>
</feature>
<sequence length="113" mass="12561">VARRIRGIFDTLTPTSNQKPVVSSDDIVKDILLPAMLNQNQTSSNTSSSSVIETNAIPLEKLTESTSNGPVKEMTEDELIKEIQLGSHARYVTNQQPYRTNLFVCHHCKQPGH</sequence>
<dbReference type="AlphaFoldDB" id="A0A820Q373"/>
<name>A0A820Q373_9BILA</name>
<proteinExistence type="predicted"/>
<dbReference type="EMBL" id="CAJOAY010029692">
    <property type="protein sequence ID" value="CAF4414345.1"/>
    <property type="molecule type" value="Genomic_DNA"/>
</dbReference>
<reference evidence="1" key="1">
    <citation type="submission" date="2021-02" db="EMBL/GenBank/DDBJ databases">
        <authorList>
            <person name="Nowell W R."/>
        </authorList>
    </citation>
    <scope>NUCLEOTIDE SEQUENCE</scope>
</reference>
<accession>A0A820Q373</accession>
<evidence type="ECO:0000313" key="2">
    <source>
        <dbReference type="Proteomes" id="UP000663881"/>
    </source>
</evidence>
<protein>
    <submittedName>
        <fullName evidence="1">Uncharacterized protein</fullName>
    </submittedName>
</protein>
<gene>
    <name evidence="1" type="ORF">OKA104_LOCUS52139</name>
</gene>
<feature type="non-terminal residue" evidence="1">
    <location>
        <position position="113"/>
    </location>
</feature>
<organism evidence="1 2">
    <name type="scientific">Adineta steineri</name>
    <dbReference type="NCBI Taxonomy" id="433720"/>
    <lineage>
        <taxon>Eukaryota</taxon>
        <taxon>Metazoa</taxon>
        <taxon>Spiralia</taxon>
        <taxon>Gnathifera</taxon>
        <taxon>Rotifera</taxon>
        <taxon>Eurotatoria</taxon>
        <taxon>Bdelloidea</taxon>
        <taxon>Adinetida</taxon>
        <taxon>Adinetidae</taxon>
        <taxon>Adineta</taxon>
    </lineage>
</organism>
<evidence type="ECO:0000313" key="1">
    <source>
        <dbReference type="EMBL" id="CAF4414345.1"/>
    </source>
</evidence>
<dbReference type="Proteomes" id="UP000663881">
    <property type="component" value="Unassembled WGS sequence"/>
</dbReference>